<gene>
    <name evidence="1" type="ORF">Pan14r_32640</name>
</gene>
<protein>
    <submittedName>
        <fullName evidence="1">MarR family protein</fullName>
    </submittedName>
</protein>
<comment type="caution">
    <text evidence="1">The sequence shown here is derived from an EMBL/GenBank/DDBJ whole genome shotgun (WGS) entry which is preliminary data.</text>
</comment>
<keyword evidence="2" id="KW-1185">Reference proteome</keyword>
<dbReference type="Pfam" id="PF13730">
    <property type="entry name" value="HTH_36"/>
    <property type="match status" value="1"/>
</dbReference>
<dbReference type="EMBL" id="SJPL01000001">
    <property type="protein sequence ID" value="TWT70955.1"/>
    <property type="molecule type" value="Genomic_DNA"/>
</dbReference>
<dbReference type="InterPro" id="IPR036390">
    <property type="entry name" value="WH_DNA-bd_sf"/>
</dbReference>
<evidence type="ECO:0000313" key="1">
    <source>
        <dbReference type="EMBL" id="TWT70955.1"/>
    </source>
</evidence>
<dbReference type="OrthoDB" id="288927at2"/>
<evidence type="ECO:0000313" key="2">
    <source>
        <dbReference type="Proteomes" id="UP000317238"/>
    </source>
</evidence>
<sequence length="110" mass="12819">MTRPKNKPKRQTVDRFRVFNAFIDFTLRELSRTESAVWLVLYRDTKPDGIAKTSQADIAKRCGMSDRTVRRVIRRLEQLGLLLVVHRGGLQQGATAYRVFPMSRERLDKL</sequence>
<dbReference type="RefSeq" id="WP_146439555.1">
    <property type="nucleotide sequence ID" value="NZ_SJPL01000001.1"/>
</dbReference>
<reference evidence="1 2" key="1">
    <citation type="submission" date="2019-02" db="EMBL/GenBank/DDBJ databases">
        <title>Deep-cultivation of Planctomycetes and their phenomic and genomic characterization uncovers novel biology.</title>
        <authorList>
            <person name="Wiegand S."/>
            <person name="Jogler M."/>
            <person name="Boedeker C."/>
            <person name="Pinto D."/>
            <person name="Vollmers J."/>
            <person name="Rivas-Marin E."/>
            <person name="Kohn T."/>
            <person name="Peeters S.H."/>
            <person name="Heuer A."/>
            <person name="Rast P."/>
            <person name="Oberbeckmann S."/>
            <person name="Bunk B."/>
            <person name="Jeske O."/>
            <person name="Meyerdierks A."/>
            <person name="Storesund J.E."/>
            <person name="Kallscheuer N."/>
            <person name="Luecker S."/>
            <person name="Lage O.M."/>
            <person name="Pohl T."/>
            <person name="Merkel B.J."/>
            <person name="Hornburger P."/>
            <person name="Mueller R.-W."/>
            <person name="Bruemmer F."/>
            <person name="Labrenz M."/>
            <person name="Spormann A.M."/>
            <person name="Op Den Camp H."/>
            <person name="Overmann J."/>
            <person name="Amann R."/>
            <person name="Jetten M.S.M."/>
            <person name="Mascher T."/>
            <person name="Medema M.H."/>
            <person name="Devos D.P."/>
            <person name="Kaster A.-K."/>
            <person name="Ovreas L."/>
            <person name="Rohde M."/>
            <person name="Galperin M.Y."/>
            <person name="Jogler C."/>
        </authorList>
    </citation>
    <scope>NUCLEOTIDE SEQUENCE [LARGE SCALE GENOMIC DNA]</scope>
    <source>
        <strain evidence="1 2">Pan14r</strain>
    </source>
</reference>
<accession>A0A5C5Y9F8</accession>
<dbReference type="SUPFAM" id="SSF46785">
    <property type="entry name" value="Winged helix' DNA-binding domain"/>
    <property type="match status" value="1"/>
</dbReference>
<dbReference type="Proteomes" id="UP000317238">
    <property type="component" value="Unassembled WGS sequence"/>
</dbReference>
<proteinExistence type="predicted"/>
<dbReference type="AlphaFoldDB" id="A0A5C5Y9F8"/>
<dbReference type="Gene3D" id="1.10.10.10">
    <property type="entry name" value="Winged helix-like DNA-binding domain superfamily/Winged helix DNA-binding domain"/>
    <property type="match status" value="1"/>
</dbReference>
<name>A0A5C5Y9F8_9PLAN</name>
<organism evidence="1 2">
    <name type="scientific">Crateriforma conspicua</name>
    <dbReference type="NCBI Taxonomy" id="2527996"/>
    <lineage>
        <taxon>Bacteria</taxon>
        <taxon>Pseudomonadati</taxon>
        <taxon>Planctomycetota</taxon>
        <taxon>Planctomycetia</taxon>
        <taxon>Planctomycetales</taxon>
        <taxon>Planctomycetaceae</taxon>
        <taxon>Crateriforma</taxon>
    </lineage>
</organism>
<dbReference type="InterPro" id="IPR036388">
    <property type="entry name" value="WH-like_DNA-bd_sf"/>
</dbReference>